<sequence>MKTVLVTGGAGYIGSHTLVECLQVGYQVVVLDDLSNSSSEVLVRIKDITGVSPIFFEGSVCDAELLTKLFSNYSIDFVIHFAGAKAVGESVEQPLKYYTNNVLGSIVLCQIMASMNVYKLVFSSSATVYGDSREMPLREDSRSALPINPYGRSKLMVEQMLFDLAHSDAQWSIAILRYFNPVGAHASGLIGEHPKGTPNNLFPYISQVAVGLRPSVFIFGNDYPTPDGTGIRDYIHVVDLAKGHLAALSYLDTHSGCFLWNLGTGSGYSVLEVINAFSTVSQVDIPFQYLTRRPGDLAECWSDPSKAKRDLGWVASLDLNAMVADSWRWQTLNPYGYGGEEEN</sequence>
<accession>A0ACA7P377</accession>
<name>A0ACA7P377_9PSED</name>
<reference evidence="1 2" key="1">
    <citation type="journal article" date="2014" name="Genome Announc.">
        <title>Complete Genome Sequence of Pseudomonas sp. Strain TKP, Isolated from a gamma-Hexachlorocyclohexane-Degrading Mixed Culture.</title>
        <authorList>
            <person name="Ohtsubo Y."/>
            <person name="Kishida K."/>
            <person name="Sato T."/>
            <person name="Tabata M."/>
            <person name="Kawasumi T."/>
            <person name="Ogura Y."/>
            <person name="Hayashi T."/>
            <person name="Tsuda M."/>
            <person name="Nagata Y."/>
        </authorList>
    </citation>
    <scope>NUCLEOTIDE SEQUENCE [LARGE SCALE GENOMIC DNA]</scope>
    <source>
        <strain evidence="1 2">TKP</strain>
    </source>
</reference>
<evidence type="ECO:0000313" key="1">
    <source>
        <dbReference type="EMBL" id="AHC34416.1"/>
    </source>
</evidence>
<keyword evidence="2" id="KW-1185">Reference proteome</keyword>
<gene>
    <name evidence="1" type="ORF">U771_09365</name>
</gene>
<dbReference type="EMBL" id="CP006852">
    <property type="protein sequence ID" value="AHC34416.1"/>
    <property type="molecule type" value="Genomic_DNA"/>
</dbReference>
<organism evidence="1 2">
    <name type="scientific">Pseudomonas gorinensis</name>
    <dbReference type="NCBI Taxonomy" id="3240790"/>
    <lineage>
        <taxon>Bacteria</taxon>
        <taxon>Pseudomonadati</taxon>
        <taxon>Pseudomonadota</taxon>
        <taxon>Gammaproteobacteria</taxon>
        <taxon>Pseudomonadales</taxon>
        <taxon>Pseudomonadaceae</taxon>
        <taxon>Pseudomonas</taxon>
    </lineage>
</organism>
<evidence type="ECO:0000313" key="2">
    <source>
        <dbReference type="Proteomes" id="UP000018725"/>
    </source>
</evidence>
<dbReference type="Proteomes" id="UP000018725">
    <property type="component" value="Chromosome"/>
</dbReference>
<proteinExistence type="predicted"/>
<protein>
    <submittedName>
        <fullName evidence="1">UDP-galactose-4-epimerase</fullName>
    </submittedName>
</protein>